<comment type="caution">
    <text evidence="1">The sequence shown here is derived from an EMBL/GenBank/DDBJ whole genome shotgun (WGS) entry which is preliminary data.</text>
</comment>
<evidence type="ECO:0000313" key="1">
    <source>
        <dbReference type="EMBL" id="KAA0054772.1"/>
    </source>
</evidence>
<dbReference type="EMBL" id="SSTE01008669">
    <property type="protein sequence ID" value="KAA0054772.1"/>
    <property type="molecule type" value="Genomic_DNA"/>
</dbReference>
<reference evidence="1 2" key="1">
    <citation type="submission" date="2019-08" db="EMBL/GenBank/DDBJ databases">
        <title>Draft genome sequences of two oriental melons (Cucumis melo L. var makuwa).</title>
        <authorList>
            <person name="Kwon S.-Y."/>
        </authorList>
    </citation>
    <scope>NUCLEOTIDE SEQUENCE [LARGE SCALE GENOMIC DNA]</scope>
    <source>
        <strain evidence="2">cv. SW 3</strain>
        <tissue evidence="1">Leaf</tissue>
    </source>
</reference>
<protein>
    <submittedName>
        <fullName evidence="1">F-box protein</fullName>
    </submittedName>
</protein>
<dbReference type="AlphaFoldDB" id="A0A5A7UG37"/>
<evidence type="ECO:0000313" key="2">
    <source>
        <dbReference type="Proteomes" id="UP000321393"/>
    </source>
</evidence>
<dbReference type="OrthoDB" id="550575at2759"/>
<proteinExistence type="predicted"/>
<organism evidence="1 2">
    <name type="scientific">Cucumis melo var. makuwa</name>
    <name type="common">Oriental melon</name>
    <dbReference type="NCBI Taxonomy" id="1194695"/>
    <lineage>
        <taxon>Eukaryota</taxon>
        <taxon>Viridiplantae</taxon>
        <taxon>Streptophyta</taxon>
        <taxon>Embryophyta</taxon>
        <taxon>Tracheophyta</taxon>
        <taxon>Spermatophyta</taxon>
        <taxon>Magnoliopsida</taxon>
        <taxon>eudicotyledons</taxon>
        <taxon>Gunneridae</taxon>
        <taxon>Pentapetalae</taxon>
        <taxon>rosids</taxon>
        <taxon>fabids</taxon>
        <taxon>Cucurbitales</taxon>
        <taxon>Cucurbitaceae</taxon>
        <taxon>Benincaseae</taxon>
        <taxon>Cucumis</taxon>
    </lineage>
</organism>
<sequence>MEALSCDYTRGMMRFYINNDALNFFVRNFTLELQLGSSSAVSTHNKFVHRHSQVRCKPQVRHKPPLLKLCYVRTPLSSEVASIRHLKGFHYSTKTLYAVFMLLKRRSGVFENVVFGAVMRRLKMKSNRLWVDQLANIFAMITSFTDLAQACGICRKWKEGVKLSLGRRNSLSFSAQGAVGVAK</sequence>
<dbReference type="Proteomes" id="UP000321393">
    <property type="component" value="Unassembled WGS sequence"/>
</dbReference>
<accession>A0A5A7UG37</accession>
<gene>
    <name evidence="1" type="ORF">E6C27_scaffold437G00550</name>
</gene>
<name>A0A5A7UG37_CUCMM</name>